<dbReference type="InterPro" id="IPR036522">
    <property type="entry name" value="MoaC_sf"/>
</dbReference>
<feature type="active site" evidence="6">
    <location>
        <position position="141"/>
    </location>
</feature>
<dbReference type="InterPro" id="IPR002820">
    <property type="entry name" value="Mopterin_CF_biosynth-C_dom"/>
</dbReference>
<evidence type="ECO:0000256" key="5">
    <source>
        <dbReference type="ARBA" id="ARBA00023239"/>
    </source>
</evidence>
<dbReference type="GO" id="GO:0006777">
    <property type="term" value="P:Mo-molybdopterin cofactor biosynthetic process"/>
    <property type="evidence" value="ECO:0007669"/>
    <property type="project" value="UniProtKB-UniRule"/>
</dbReference>
<dbReference type="eggNOG" id="COG0315">
    <property type="taxonomic scope" value="Bacteria"/>
</dbReference>
<dbReference type="UniPathway" id="UPA00344"/>
<dbReference type="InterPro" id="IPR047594">
    <property type="entry name" value="MoaC_bact/euk"/>
</dbReference>
<dbReference type="AlphaFoldDB" id="C5C437"/>
<evidence type="ECO:0000256" key="2">
    <source>
        <dbReference type="ARBA" id="ARBA00005046"/>
    </source>
</evidence>
<accession>C5C437</accession>
<dbReference type="HOGENOM" id="CLU_063423_1_0_11"/>
<dbReference type="eggNOG" id="COG0521">
    <property type="taxonomic scope" value="Bacteria"/>
</dbReference>
<feature type="domain" description="MoaB/Mog" evidence="7">
    <location>
        <begin position="206"/>
        <end position="348"/>
    </location>
</feature>
<evidence type="ECO:0000259" key="7">
    <source>
        <dbReference type="SMART" id="SM00852"/>
    </source>
</evidence>
<dbReference type="KEGG" id="bcv:Bcav_1694"/>
<dbReference type="PROSITE" id="PS01078">
    <property type="entry name" value="MOCF_BIOSYNTHESIS_1"/>
    <property type="match status" value="1"/>
</dbReference>
<dbReference type="Pfam" id="PF00994">
    <property type="entry name" value="MoCF_biosynth"/>
    <property type="match status" value="1"/>
</dbReference>
<proteinExistence type="inferred from homology"/>
<dbReference type="CDD" id="cd00886">
    <property type="entry name" value="MogA_MoaB"/>
    <property type="match status" value="1"/>
</dbReference>
<evidence type="ECO:0000256" key="6">
    <source>
        <dbReference type="HAMAP-Rule" id="MF_01224"/>
    </source>
</evidence>
<evidence type="ECO:0000256" key="4">
    <source>
        <dbReference type="ARBA" id="ARBA00023150"/>
    </source>
</evidence>
<evidence type="ECO:0000313" key="9">
    <source>
        <dbReference type="Proteomes" id="UP000007962"/>
    </source>
</evidence>
<dbReference type="InterPro" id="IPR023045">
    <property type="entry name" value="MoaC"/>
</dbReference>
<dbReference type="SUPFAM" id="SSF53218">
    <property type="entry name" value="Molybdenum cofactor biosynthesis proteins"/>
    <property type="match status" value="1"/>
</dbReference>
<reference evidence="8 9" key="1">
    <citation type="journal article" date="2009" name="Stand. Genomic Sci.">
        <title>Complete genome sequence of Beutenbergia cavernae type strain (HKI 0122).</title>
        <authorList>
            <person name="Land M."/>
            <person name="Pukall R."/>
            <person name="Abt B."/>
            <person name="Goker M."/>
            <person name="Rohde M."/>
            <person name="Glavina Del Rio T."/>
            <person name="Tice H."/>
            <person name="Copeland A."/>
            <person name="Cheng J.F."/>
            <person name="Lucas S."/>
            <person name="Chen F."/>
            <person name="Nolan M."/>
            <person name="Bruce D."/>
            <person name="Goodwin L."/>
            <person name="Pitluck S."/>
            <person name="Ivanova N."/>
            <person name="Mavromatis K."/>
            <person name="Ovchinnikova G."/>
            <person name="Pati A."/>
            <person name="Chen A."/>
            <person name="Palaniappan K."/>
            <person name="Hauser L."/>
            <person name="Chang Y.J."/>
            <person name="Jefferies C.C."/>
            <person name="Saunders E."/>
            <person name="Brettin T."/>
            <person name="Detter J.C."/>
            <person name="Han C."/>
            <person name="Chain P."/>
            <person name="Bristow J."/>
            <person name="Eisen J.A."/>
            <person name="Markowitz V."/>
            <person name="Hugenholtz P."/>
            <person name="Kyrpides N.C."/>
            <person name="Klenk H.P."/>
            <person name="Lapidus A."/>
        </authorList>
    </citation>
    <scope>NUCLEOTIDE SEQUENCE [LARGE SCALE GENOMIC DNA]</scope>
    <source>
        <strain evidence="9">ATCC BAA-8 / DSM 12333 / NBRC 16432</strain>
    </source>
</reference>
<feature type="binding site" evidence="6">
    <location>
        <begin position="81"/>
        <end position="83"/>
    </location>
    <ligand>
        <name>substrate</name>
    </ligand>
</feature>
<dbReference type="CDD" id="cd01420">
    <property type="entry name" value="MoaC_PE"/>
    <property type="match status" value="1"/>
</dbReference>
<dbReference type="NCBIfam" id="NF002947">
    <property type="entry name" value="PRK03604.1"/>
    <property type="match status" value="1"/>
</dbReference>
<organism evidence="8 9">
    <name type="scientific">Beutenbergia cavernae (strain ATCC BAA-8 / DSM 12333 / CCUG 43141 / JCM 11478 / NBRC 16432 / NCIMB 13614 / HKI 0122)</name>
    <dbReference type="NCBI Taxonomy" id="471853"/>
    <lineage>
        <taxon>Bacteria</taxon>
        <taxon>Bacillati</taxon>
        <taxon>Actinomycetota</taxon>
        <taxon>Actinomycetes</taxon>
        <taxon>Micrococcales</taxon>
        <taxon>Beutenbergiaceae</taxon>
        <taxon>Beutenbergia</taxon>
    </lineage>
</organism>
<dbReference type="SMART" id="SM00852">
    <property type="entry name" value="MoCF_biosynth"/>
    <property type="match status" value="1"/>
</dbReference>
<comment type="similarity">
    <text evidence="6">Belongs to the MoaC family.</text>
</comment>
<feature type="binding site" evidence="6">
    <location>
        <begin position="126"/>
        <end position="127"/>
    </location>
    <ligand>
        <name>substrate</name>
    </ligand>
</feature>
<dbReference type="Gene3D" id="3.40.980.10">
    <property type="entry name" value="MoaB/Mog-like domain"/>
    <property type="match status" value="1"/>
</dbReference>
<name>C5C437_BEUC1</name>
<evidence type="ECO:0000256" key="1">
    <source>
        <dbReference type="ARBA" id="ARBA00001637"/>
    </source>
</evidence>
<dbReference type="STRING" id="471853.Bcav_1694"/>
<dbReference type="PANTHER" id="PTHR43764">
    <property type="entry name" value="MOLYBDENUM COFACTOR BIOSYNTHESIS"/>
    <property type="match status" value="1"/>
</dbReference>
<keyword evidence="4 6" id="KW-0501">Molybdenum cofactor biosynthesis</keyword>
<keyword evidence="5 6" id="KW-0456">Lyase</keyword>
<dbReference type="EC" id="4.6.1.17" evidence="3 6"/>
<keyword evidence="9" id="KW-1185">Reference proteome</keyword>
<evidence type="ECO:0000313" key="8">
    <source>
        <dbReference type="EMBL" id="ACQ79950.1"/>
    </source>
</evidence>
<dbReference type="Gene3D" id="3.30.70.640">
    <property type="entry name" value="Molybdopterin cofactor biosynthesis C (MoaC) domain"/>
    <property type="match status" value="1"/>
</dbReference>
<gene>
    <name evidence="6" type="primary">moaC</name>
    <name evidence="8" type="ordered locus">Bcav_1694</name>
</gene>
<dbReference type="InterPro" id="IPR051920">
    <property type="entry name" value="MPT_Adenylyltrnsfr/MoaC-Rel"/>
</dbReference>
<dbReference type="InterPro" id="IPR008284">
    <property type="entry name" value="MoCF_biosynth_CS"/>
</dbReference>
<comment type="catalytic activity">
    <reaction evidence="1 6">
        <text>(8S)-3',8-cyclo-7,8-dihydroguanosine 5'-triphosphate = cyclic pyranopterin phosphate + diphosphate</text>
        <dbReference type="Rhea" id="RHEA:49580"/>
        <dbReference type="ChEBI" id="CHEBI:33019"/>
        <dbReference type="ChEBI" id="CHEBI:59648"/>
        <dbReference type="ChEBI" id="CHEBI:131766"/>
        <dbReference type="EC" id="4.6.1.17"/>
    </reaction>
</comment>
<dbReference type="HAMAP" id="MF_01224_B">
    <property type="entry name" value="MoaC_B"/>
    <property type="match status" value="1"/>
</dbReference>
<dbReference type="PANTHER" id="PTHR43764:SF1">
    <property type="entry name" value="MOLYBDOPTERIN MOLYBDOTRANSFERASE"/>
    <property type="match status" value="1"/>
</dbReference>
<dbReference type="InterPro" id="IPR012247">
    <property type="entry name" value="MoaC_MogA"/>
</dbReference>
<dbReference type="SUPFAM" id="SSF55040">
    <property type="entry name" value="Molybdenum cofactor biosynthesis protein C, MoaC"/>
    <property type="match status" value="1"/>
</dbReference>
<protein>
    <recommendedName>
        <fullName evidence="3 6">Cyclic pyranopterin monophosphate synthase</fullName>
        <ecNumber evidence="3 6">4.6.1.17</ecNumber>
    </recommendedName>
    <alternativeName>
        <fullName evidence="6">Molybdenum cofactor biosynthesis protein C</fullName>
    </alternativeName>
</protein>
<comment type="subunit">
    <text evidence="6">Homohexamer; trimer of dimers.</text>
</comment>
<dbReference type="InterPro" id="IPR001453">
    <property type="entry name" value="MoaB/Mog_dom"/>
</dbReference>
<dbReference type="NCBIfam" id="NF006870">
    <property type="entry name" value="PRK09364.1"/>
    <property type="match status" value="1"/>
</dbReference>
<dbReference type="Proteomes" id="UP000007962">
    <property type="component" value="Chromosome"/>
</dbReference>
<dbReference type="GO" id="GO:0061799">
    <property type="term" value="F:cyclic pyranopterin monophosphate synthase activity"/>
    <property type="evidence" value="ECO:0007669"/>
    <property type="project" value="UniProtKB-UniRule"/>
</dbReference>
<dbReference type="RefSeq" id="WP_015882190.1">
    <property type="nucleotide sequence ID" value="NC_012669.1"/>
</dbReference>
<sequence>MPPDDSGLTHLDEQGRARMVDVGDKDVTDRVATAAGTVVTTARVVRAIAQGGRDLAKGDVVAVARLAGIGAAKRTWELVPLCHQIPLSGVDVDVRTDVADGADDDDVAHVHLTATARTRGRTGVEMEALTAVAVAGLTVHDMIKAVDPAAVLTDVRLVQKTGGRHGTWTRPDPSARGSVRDRERIFAAADASAAPARPLPRTARVLVVSTGVAVGTRADTTGPAIVDWLTERGFAAESDVTADADVAAALAGSLAPPGGSPPALVVTTGGTGVSPTDRTPEATAPLLARELPGLADAVRRAGADVPGAVLSRALAGVSAGGTVVVNLPGSPSGVTDGLAVLDGVLDHLLAQVAGGGAHE</sequence>
<dbReference type="EMBL" id="CP001618">
    <property type="protein sequence ID" value="ACQ79950.1"/>
    <property type="molecule type" value="Genomic_DNA"/>
</dbReference>
<dbReference type="Pfam" id="PF01967">
    <property type="entry name" value="MoaC"/>
    <property type="match status" value="1"/>
</dbReference>
<dbReference type="NCBIfam" id="TIGR00581">
    <property type="entry name" value="moaC"/>
    <property type="match status" value="1"/>
</dbReference>
<dbReference type="PIRSF" id="PIRSF036594">
    <property type="entry name" value="MoaC_MogA"/>
    <property type="match status" value="1"/>
</dbReference>
<evidence type="ECO:0000256" key="3">
    <source>
        <dbReference type="ARBA" id="ARBA00012575"/>
    </source>
</evidence>
<comment type="function">
    <text evidence="6">Catalyzes the conversion of (8S)-3',8-cyclo-7,8-dihydroguanosine 5'-triphosphate to cyclic pyranopterin monophosphate (cPMP).</text>
</comment>
<dbReference type="InterPro" id="IPR036425">
    <property type="entry name" value="MoaB/Mog-like_dom_sf"/>
</dbReference>
<comment type="pathway">
    <text evidence="2 6">Cofactor biosynthesis; molybdopterin biosynthesis.</text>
</comment>